<reference evidence="2" key="1">
    <citation type="journal article" date="2021" name="Nat. Commun.">
        <title>Genetic determinants of endophytism in the Arabidopsis root mycobiome.</title>
        <authorList>
            <person name="Mesny F."/>
            <person name="Miyauchi S."/>
            <person name="Thiergart T."/>
            <person name="Pickel B."/>
            <person name="Atanasova L."/>
            <person name="Karlsson M."/>
            <person name="Huettel B."/>
            <person name="Barry K.W."/>
            <person name="Haridas S."/>
            <person name="Chen C."/>
            <person name="Bauer D."/>
            <person name="Andreopoulos W."/>
            <person name="Pangilinan J."/>
            <person name="LaButti K."/>
            <person name="Riley R."/>
            <person name="Lipzen A."/>
            <person name="Clum A."/>
            <person name="Drula E."/>
            <person name="Henrissat B."/>
            <person name="Kohler A."/>
            <person name="Grigoriev I.V."/>
            <person name="Martin F.M."/>
            <person name="Hacquard S."/>
        </authorList>
    </citation>
    <scope>NUCLEOTIDE SEQUENCE</scope>
    <source>
        <strain evidence="2">MPI-CAGE-CH-0230</strain>
    </source>
</reference>
<organism evidence="2 3">
    <name type="scientific">Microdochium trichocladiopsis</name>
    <dbReference type="NCBI Taxonomy" id="1682393"/>
    <lineage>
        <taxon>Eukaryota</taxon>
        <taxon>Fungi</taxon>
        <taxon>Dikarya</taxon>
        <taxon>Ascomycota</taxon>
        <taxon>Pezizomycotina</taxon>
        <taxon>Sordariomycetes</taxon>
        <taxon>Xylariomycetidae</taxon>
        <taxon>Xylariales</taxon>
        <taxon>Microdochiaceae</taxon>
        <taxon>Microdochium</taxon>
    </lineage>
</organism>
<name>A0A9P8Y013_9PEZI</name>
<keyword evidence="1" id="KW-0812">Transmembrane</keyword>
<sequence length="133" mass="15016">MPTGTTIVVLLFLVLLCIVWYLAHTPHAPDLHVSHVPTAAPWENLPPQENLDQPRHSHRTRTAAAAVVDLFAERRGPHPQSQPQRPTRASMHACLPGQTLTFQGQWPTPPVLAGEMRSWPKISTLWHFGRYRD</sequence>
<dbReference type="AlphaFoldDB" id="A0A9P8Y013"/>
<proteinExistence type="predicted"/>
<keyword evidence="3" id="KW-1185">Reference proteome</keyword>
<keyword evidence="1" id="KW-1133">Transmembrane helix</keyword>
<protein>
    <submittedName>
        <fullName evidence="2">Uncharacterized protein</fullName>
    </submittedName>
</protein>
<dbReference type="RefSeq" id="XP_046010082.1">
    <property type="nucleotide sequence ID" value="XM_046148303.1"/>
</dbReference>
<dbReference type="EMBL" id="JAGTJQ010000007">
    <property type="protein sequence ID" value="KAH7027283.1"/>
    <property type="molecule type" value="Genomic_DNA"/>
</dbReference>
<accession>A0A9P8Y013</accession>
<dbReference type="GeneID" id="70177849"/>
<evidence type="ECO:0000313" key="2">
    <source>
        <dbReference type="EMBL" id="KAH7027283.1"/>
    </source>
</evidence>
<keyword evidence="1" id="KW-0472">Membrane</keyword>
<dbReference type="Proteomes" id="UP000756346">
    <property type="component" value="Unassembled WGS sequence"/>
</dbReference>
<gene>
    <name evidence="2" type="ORF">B0I36DRAFT_137047</name>
</gene>
<feature type="transmembrane region" description="Helical" evidence="1">
    <location>
        <begin position="6"/>
        <end position="23"/>
    </location>
</feature>
<evidence type="ECO:0000256" key="1">
    <source>
        <dbReference type="SAM" id="Phobius"/>
    </source>
</evidence>
<comment type="caution">
    <text evidence="2">The sequence shown here is derived from an EMBL/GenBank/DDBJ whole genome shotgun (WGS) entry which is preliminary data.</text>
</comment>
<evidence type="ECO:0000313" key="3">
    <source>
        <dbReference type="Proteomes" id="UP000756346"/>
    </source>
</evidence>